<dbReference type="EMBL" id="MU853234">
    <property type="protein sequence ID" value="KAK4121141.1"/>
    <property type="molecule type" value="Genomic_DNA"/>
</dbReference>
<organism evidence="1 2">
    <name type="scientific">Parathielavia appendiculata</name>
    <dbReference type="NCBI Taxonomy" id="2587402"/>
    <lineage>
        <taxon>Eukaryota</taxon>
        <taxon>Fungi</taxon>
        <taxon>Dikarya</taxon>
        <taxon>Ascomycota</taxon>
        <taxon>Pezizomycotina</taxon>
        <taxon>Sordariomycetes</taxon>
        <taxon>Sordariomycetidae</taxon>
        <taxon>Sordariales</taxon>
        <taxon>Chaetomiaceae</taxon>
        <taxon>Parathielavia</taxon>
    </lineage>
</organism>
<accession>A0AAN6TWD9</accession>
<dbReference type="RefSeq" id="XP_062644912.1">
    <property type="nucleotide sequence ID" value="XM_062785807.1"/>
</dbReference>
<comment type="caution">
    <text evidence="1">The sequence shown here is derived from an EMBL/GenBank/DDBJ whole genome shotgun (WGS) entry which is preliminary data.</text>
</comment>
<protein>
    <submittedName>
        <fullName evidence="1">Uncharacterized protein</fullName>
    </submittedName>
</protein>
<proteinExistence type="predicted"/>
<evidence type="ECO:0000313" key="2">
    <source>
        <dbReference type="Proteomes" id="UP001302602"/>
    </source>
</evidence>
<dbReference type="GeneID" id="87822573"/>
<reference evidence="1" key="1">
    <citation type="journal article" date="2023" name="Mol. Phylogenet. Evol.">
        <title>Genome-scale phylogeny and comparative genomics of the fungal order Sordariales.</title>
        <authorList>
            <person name="Hensen N."/>
            <person name="Bonometti L."/>
            <person name="Westerberg I."/>
            <person name="Brannstrom I.O."/>
            <person name="Guillou S."/>
            <person name="Cros-Aarteil S."/>
            <person name="Calhoun S."/>
            <person name="Haridas S."/>
            <person name="Kuo A."/>
            <person name="Mondo S."/>
            <person name="Pangilinan J."/>
            <person name="Riley R."/>
            <person name="LaButti K."/>
            <person name="Andreopoulos B."/>
            <person name="Lipzen A."/>
            <person name="Chen C."/>
            <person name="Yan M."/>
            <person name="Daum C."/>
            <person name="Ng V."/>
            <person name="Clum A."/>
            <person name="Steindorff A."/>
            <person name="Ohm R.A."/>
            <person name="Martin F."/>
            <person name="Silar P."/>
            <person name="Natvig D.O."/>
            <person name="Lalanne C."/>
            <person name="Gautier V."/>
            <person name="Ament-Velasquez S.L."/>
            <person name="Kruys A."/>
            <person name="Hutchinson M.I."/>
            <person name="Powell A.J."/>
            <person name="Barry K."/>
            <person name="Miller A.N."/>
            <person name="Grigoriev I.V."/>
            <person name="Debuchy R."/>
            <person name="Gladieux P."/>
            <person name="Hiltunen Thoren M."/>
            <person name="Johannesson H."/>
        </authorList>
    </citation>
    <scope>NUCLEOTIDE SEQUENCE</scope>
    <source>
        <strain evidence="1">CBS 731.68</strain>
    </source>
</reference>
<evidence type="ECO:0000313" key="1">
    <source>
        <dbReference type="EMBL" id="KAK4121141.1"/>
    </source>
</evidence>
<dbReference type="AlphaFoldDB" id="A0AAN6TWD9"/>
<gene>
    <name evidence="1" type="ORF">N657DRAFT_118592</name>
</gene>
<keyword evidence="2" id="KW-1185">Reference proteome</keyword>
<name>A0AAN6TWD9_9PEZI</name>
<sequence length="177" mass="19409">MAFALFSQHTSLFRISGAPGLHAKGLIAGEIQAIGSITSLIPVFDKACRLRRGGNTLRTHGDVLPWVRELFYAKDQQSSERGKRKRQASLSESLPPIHIKALSARCNQDSAGYSAVPAPDTRGEPGIRYATLHRYCEWLCARATDPGWKSGYRDACGRGSRSRAALLRPGSRSQVRC</sequence>
<dbReference type="Proteomes" id="UP001302602">
    <property type="component" value="Unassembled WGS sequence"/>
</dbReference>
<reference evidence="1" key="2">
    <citation type="submission" date="2023-05" db="EMBL/GenBank/DDBJ databases">
        <authorList>
            <consortium name="Lawrence Berkeley National Laboratory"/>
            <person name="Steindorff A."/>
            <person name="Hensen N."/>
            <person name="Bonometti L."/>
            <person name="Westerberg I."/>
            <person name="Brannstrom I.O."/>
            <person name="Guillou S."/>
            <person name="Cros-Aarteil S."/>
            <person name="Calhoun S."/>
            <person name="Haridas S."/>
            <person name="Kuo A."/>
            <person name="Mondo S."/>
            <person name="Pangilinan J."/>
            <person name="Riley R."/>
            <person name="Labutti K."/>
            <person name="Andreopoulos B."/>
            <person name="Lipzen A."/>
            <person name="Chen C."/>
            <person name="Yanf M."/>
            <person name="Daum C."/>
            <person name="Ng V."/>
            <person name="Clum A."/>
            <person name="Ohm R."/>
            <person name="Martin F."/>
            <person name="Silar P."/>
            <person name="Natvig D."/>
            <person name="Lalanne C."/>
            <person name="Gautier V."/>
            <person name="Ament-Velasquez S.L."/>
            <person name="Kruys A."/>
            <person name="Hutchinson M.I."/>
            <person name="Powell A.J."/>
            <person name="Barry K."/>
            <person name="Miller A.N."/>
            <person name="Grigoriev I.V."/>
            <person name="Debuchy R."/>
            <person name="Gladieux P."/>
            <person name="Thoren M.H."/>
            <person name="Johannesson H."/>
        </authorList>
    </citation>
    <scope>NUCLEOTIDE SEQUENCE</scope>
    <source>
        <strain evidence="1">CBS 731.68</strain>
    </source>
</reference>